<evidence type="ECO:0000313" key="3">
    <source>
        <dbReference type="Proteomes" id="UP000011592"/>
    </source>
</evidence>
<dbReference type="InterPro" id="IPR037401">
    <property type="entry name" value="SnoaL-like"/>
</dbReference>
<comment type="caution">
    <text evidence="2">The sequence shown here is derived from an EMBL/GenBank/DDBJ whole genome shotgun (WGS) entry which is preliminary data.</text>
</comment>
<accession>L9Z929</accession>
<reference evidence="2 3" key="1">
    <citation type="journal article" date="2014" name="PLoS Genet.">
        <title>Phylogenetically driven sequencing of extremely halophilic archaea reveals strategies for static and dynamic osmo-response.</title>
        <authorList>
            <person name="Becker E.A."/>
            <person name="Seitzer P.M."/>
            <person name="Tritt A."/>
            <person name="Larsen D."/>
            <person name="Krusor M."/>
            <person name="Yao A.I."/>
            <person name="Wu D."/>
            <person name="Madern D."/>
            <person name="Eisen J.A."/>
            <person name="Darling A.E."/>
            <person name="Facciotti M.T."/>
        </authorList>
    </citation>
    <scope>NUCLEOTIDE SEQUENCE [LARGE SCALE GENOMIC DNA]</scope>
    <source>
        <strain evidence="2 3">JCM 14663</strain>
    </source>
</reference>
<dbReference type="RefSeq" id="WP_008454275.1">
    <property type="nucleotide sequence ID" value="NZ_AOIJ01000041.1"/>
</dbReference>
<dbReference type="Pfam" id="PF13474">
    <property type="entry name" value="SnoaL_3"/>
    <property type="match status" value="1"/>
</dbReference>
<dbReference type="SUPFAM" id="SSF54427">
    <property type="entry name" value="NTF2-like"/>
    <property type="match status" value="1"/>
</dbReference>
<dbReference type="PATRIC" id="fig|1230459.4.peg.1337"/>
<dbReference type="Gene3D" id="3.10.450.50">
    <property type="match status" value="1"/>
</dbReference>
<dbReference type="EMBL" id="AOIJ01000041">
    <property type="protein sequence ID" value="ELY81678.1"/>
    <property type="molecule type" value="Genomic_DNA"/>
</dbReference>
<dbReference type="Proteomes" id="UP000011592">
    <property type="component" value="Unassembled WGS sequence"/>
</dbReference>
<evidence type="ECO:0000313" key="2">
    <source>
        <dbReference type="EMBL" id="ELY81678.1"/>
    </source>
</evidence>
<dbReference type="InterPro" id="IPR032710">
    <property type="entry name" value="NTF2-like_dom_sf"/>
</dbReference>
<organism evidence="2 3">
    <name type="scientific">Natrinema gari JCM 14663</name>
    <dbReference type="NCBI Taxonomy" id="1230459"/>
    <lineage>
        <taxon>Archaea</taxon>
        <taxon>Methanobacteriati</taxon>
        <taxon>Methanobacteriota</taxon>
        <taxon>Stenosarchaea group</taxon>
        <taxon>Halobacteria</taxon>
        <taxon>Halobacteriales</taxon>
        <taxon>Natrialbaceae</taxon>
        <taxon>Natrinema</taxon>
    </lineage>
</organism>
<protein>
    <recommendedName>
        <fullName evidence="1">SnoaL-like domain-containing protein</fullName>
    </recommendedName>
</protein>
<gene>
    <name evidence="2" type="ORF">C486_06653</name>
</gene>
<feature type="domain" description="SnoaL-like" evidence="1">
    <location>
        <begin position="8"/>
        <end position="132"/>
    </location>
</feature>
<proteinExistence type="predicted"/>
<dbReference type="AlphaFoldDB" id="L9Z929"/>
<keyword evidence="3" id="KW-1185">Reference proteome</keyword>
<name>L9Z929_9EURY</name>
<sequence length="135" mass="14706">MSPRASAEAVVRDYYDALRDGDPLTPYFSDADSTVKFGISESLFGGDAVAAALEKQTETTEAWVVESRGLTVTDRDGFATVADEVTMAWTATATGDRHRFDSRWSGTLVERDESDDPAASAWQFVTLHVSAPHEL</sequence>
<evidence type="ECO:0000259" key="1">
    <source>
        <dbReference type="Pfam" id="PF13474"/>
    </source>
</evidence>